<dbReference type="InParanoid" id="B4CW97"/>
<comment type="caution">
    <text evidence="5">The sequence shown here is derived from an EMBL/GenBank/DDBJ whole genome shotgun (WGS) entry which is preliminary data.</text>
</comment>
<dbReference type="AlphaFoldDB" id="B4CW97"/>
<evidence type="ECO:0000313" key="5">
    <source>
        <dbReference type="EMBL" id="EDY21689.1"/>
    </source>
</evidence>
<dbReference type="Proteomes" id="UP000005824">
    <property type="component" value="Unassembled WGS sequence"/>
</dbReference>
<dbReference type="RefSeq" id="WP_006978261.1">
    <property type="nucleotide sequence ID" value="NZ_ABVL01000002.1"/>
</dbReference>
<accession>B4CW97</accession>
<proteinExistence type="predicted"/>
<keyword evidence="2" id="KW-0560">Oxidoreductase</keyword>
<evidence type="ECO:0000256" key="4">
    <source>
        <dbReference type="ARBA" id="ARBA00023014"/>
    </source>
</evidence>
<dbReference type="GO" id="GO:0051536">
    <property type="term" value="F:iron-sulfur cluster binding"/>
    <property type="evidence" value="ECO:0007669"/>
    <property type="project" value="UniProtKB-KW"/>
</dbReference>
<organism evidence="5 6">
    <name type="scientific">Chthoniobacter flavus Ellin428</name>
    <dbReference type="NCBI Taxonomy" id="497964"/>
    <lineage>
        <taxon>Bacteria</taxon>
        <taxon>Pseudomonadati</taxon>
        <taxon>Verrucomicrobiota</taxon>
        <taxon>Spartobacteria</taxon>
        <taxon>Chthoniobacterales</taxon>
        <taxon>Chthoniobacteraceae</taxon>
        <taxon>Chthoniobacter</taxon>
    </lineage>
</organism>
<dbReference type="STRING" id="497964.CfE428DRAFT_0934"/>
<name>B4CW97_9BACT</name>
<evidence type="ECO:0000256" key="3">
    <source>
        <dbReference type="ARBA" id="ARBA00023004"/>
    </source>
</evidence>
<reference evidence="5 6" key="1">
    <citation type="journal article" date="2011" name="J. Bacteriol.">
        <title>Genome sequence of Chthoniobacter flavus Ellin428, an aerobic heterotrophic soil bacterium.</title>
        <authorList>
            <person name="Kant R."/>
            <person name="van Passel M.W."/>
            <person name="Palva A."/>
            <person name="Lucas S."/>
            <person name="Lapidus A."/>
            <person name="Glavina Del Rio T."/>
            <person name="Dalin E."/>
            <person name="Tice H."/>
            <person name="Bruce D."/>
            <person name="Goodwin L."/>
            <person name="Pitluck S."/>
            <person name="Larimer F.W."/>
            <person name="Land M.L."/>
            <person name="Hauser L."/>
            <person name="Sangwan P."/>
            <person name="de Vos W.M."/>
            <person name="Janssen P.H."/>
            <person name="Smidt H."/>
        </authorList>
    </citation>
    <scope>NUCLEOTIDE SEQUENCE [LARGE SCALE GENOMIC DNA]</scope>
    <source>
        <strain evidence="5 6">Ellin428</strain>
    </source>
</reference>
<dbReference type="InterPro" id="IPR039650">
    <property type="entry name" value="HdrA-like"/>
</dbReference>
<dbReference type="PANTHER" id="PTHR43498">
    <property type="entry name" value="FERREDOXIN:COB-COM HETERODISULFIDE REDUCTASE SUBUNIT A"/>
    <property type="match status" value="1"/>
</dbReference>
<keyword evidence="6" id="KW-1185">Reference proteome</keyword>
<dbReference type="EMBL" id="ABVL01000002">
    <property type="protein sequence ID" value="EDY21689.1"/>
    <property type="molecule type" value="Genomic_DNA"/>
</dbReference>
<keyword evidence="1" id="KW-0479">Metal-binding</keyword>
<sequence length="146" mass="15546">MDWRKATSRPGPLAPGVRESRRIVGRYRLEAVDIETGAQFEDAVAFAAWPMELRETATGPRLRFPTGEEPCGIPLRALQARDDDALLMAGRCISCSHEAQASVRVIGTCLATGEAAGLAAALKVLHGACDAAAVNAAREKIAHEHS</sequence>
<evidence type="ECO:0000256" key="2">
    <source>
        <dbReference type="ARBA" id="ARBA00023002"/>
    </source>
</evidence>
<dbReference type="GO" id="GO:0046872">
    <property type="term" value="F:metal ion binding"/>
    <property type="evidence" value="ECO:0007669"/>
    <property type="project" value="UniProtKB-KW"/>
</dbReference>
<dbReference type="eggNOG" id="COG1053">
    <property type="taxonomic scope" value="Bacteria"/>
</dbReference>
<dbReference type="PANTHER" id="PTHR43498:SF1">
    <property type="entry name" value="COB--COM HETERODISULFIDE REDUCTASE IRON-SULFUR SUBUNIT A"/>
    <property type="match status" value="1"/>
</dbReference>
<keyword evidence="4" id="KW-0411">Iron-sulfur</keyword>
<evidence type="ECO:0000313" key="6">
    <source>
        <dbReference type="Proteomes" id="UP000005824"/>
    </source>
</evidence>
<protein>
    <submittedName>
        <fullName evidence="5">Uncharacterized protein</fullName>
    </submittedName>
</protein>
<gene>
    <name evidence="5" type="ORF">CfE428DRAFT_0934</name>
</gene>
<dbReference type="GO" id="GO:0016491">
    <property type="term" value="F:oxidoreductase activity"/>
    <property type="evidence" value="ECO:0007669"/>
    <property type="project" value="UniProtKB-KW"/>
</dbReference>
<dbReference type="Pfam" id="PF12831">
    <property type="entry name" value="FAD_oxidored"/>
    <property type="match status" value="1"/>
</dbReference>
<keyword evidence="3" id="KW-0408">Iron</keyword>
<evidence type="ECO:0000256" key="1">
    <source>
        <dbReference type="ARBA" id="ARBA00022723"/>
    </source>
</evidence>